<protein>
    <recommendedName>
        <fullName evidence="4">DUF554 domain-containing protein</fullName>
    </recommendedName>
</protein>
<dbReference type="AlphaFoldDB" id="A0A4U8Q7Y0"/>
<dbReference type="PANTHER" id="PTHR36111">
    <property type="entry name" value="INNER MEMBRANE PROTEIN-RELATED"/>
    <property type="match status" value="1"/>
</dbReference>
<dbReference type="STRING" id="180332.GCA_000797495_03938"/>
<gene>
    <name evidence="2" type="ORF">DSM106044_02157</name>
</gene>
<feature type="transmembrane region" description="Helical" evidence="1">
    <location>
        <begin position="6"/>
        <end position="23"/>
    </location>
</feature>
<evidence type="ECO:0008006" key="4">
    <source>
        <dbReference type="Google" id="ProtNLM"/>
    </source>
</evidence>
<evidence type="ECO:0000313" key="2">
    <source>
        <dbReference type="EMBL" id="TLD00957.1"/>
    </source>
</evidence>
<keyword evidence="1" id="KW-0472">Membrane</keyword>
<sequence>MFGTGTLINTIAVIAGSGIGIFLHKGIKKELQASLMCACGVATIFIGISGTLQGMLQFQNGMIETKGSMLLIFSLVLGSLFGEIINVFCTCHFGI</sequence>
<dbReference type="PANTHER" id="PTHR36111:SF2">
    <property type="entry name" value="INNER MEMBRANE PROTEIN"/>
    <property type="match status" value="1"/>
</dbReference>
<keyword evidence="1" id="KW-1133">Transmembrane helix</keyword>
<evidence type="ECO:0000256" key="1">
    <source>
        <dbReference type="SAM" id="Phobius"/>
    </source>
</evidence>
<feature type="transmembrane region" description="Helical" evidence="1">
    <location>
        <begin position="68"/>
        <end position="89"/>
    </location>
</feature>
<keyword evidence="1" id="KW-0812">Transmembrane</keyword>
<keyword evidence="3" id="KW-1185">Reference proteome</keyword>
<proteinExistence type="predicted"/>
<evidence type="ECO:0000313" key="3">
    <source>
        <dbReference type="Proteomes" id="UP000306509"/>
    </source>
</evidence>
<dbReference type="RefSeq" id="WP_243133024.1">
    <property type="nucleotide sequence ID" value="NZ_QGQD01000045.1"/>
</dbReference>
<accession>A0A4U8Q7Y0</accession>
<organism evidence="2 3">
    <name type="scientific">Robinsoniella peoriensis</name>
    <dbReference type="NCBI Taxonomy" id="180332"/>
    <lineage>
        <taxon>Bacteria</taxon>
        <taxon>Bacillati</taxon>
        <taxon>Bacillota</taxon>
        <taxon>Clostridia</taxon>
        <taxon>Lachnospirales</taxon>
        <taxon>Lachnospiraceae</taxon>
        <taxon>Robinsoniella</taxon>
    </lineage>
</organism>
<comment type="caution">
    <text evidence="2">The sequence shown here is derived from an EMBL/GenBank/DDBJ whole genome shotgun (WGS) entry which is preliminary data.</text>
</comment>
<feature type="transmembrane region" description="Helical" evidence="1">
    <location>
        <begin position="35"/>
        <end position="56"/>
    </location>
</feature>
<dbReference type="Proteomes" id="UP000306509">
    <property type="component" value="Unassembled WGS sequence"/>
</dbReference>
<reference evidence="2 3" key="1">
    <citation type="journal article" date="2019" name="Anaerobe">
        <title>Detection of Robinsoniella peoriensis in multiple bone samples of a trauma patient.</title>
        <authorList>
            <person name="Schrottner P."/>
            <person name="Hartwich K."/>
            <person name="Bunk B."/>
            <person name="Schober I."/>
            <person name="Helbig S."/>
            <person name="Rudolph W.W."/>
            <person name="Gunzer F."/>
        </authorList>
    </citation>
    <scope>NUCLEOTIDE SEQUENCE [LARGE SCALE GENOMIC DNA]</scope>
    <source>
        <strain evidence="2 3">DSM 106044</strain>
    </source>
</reference>
<dbReference type="InterPro" id="IPR007563">
    <property type="entry name" value="DUF554"/>
</dbReference>
<dbReference type="EMBL" id="QGQD01000045">
    <property type="protein sequence ID" value="TLD00957.1"/>
    <property type="molecule type" value="Genomic_DNA"/>
</dbReference>
<dbReference type="Pfam" id="PF04474">
    <property type="entry name" value="DUF554"/>
    <property type="match status" value="1"/>
</dbReference>
<name>A0A4U8Q7Y0_9FIRM</name>